<keyword evidence="8" id="KW-1185">Reference proteome</keyword>
<keyword evidence="3 5" id="KW-0732">Signal</keyword>
<dbReference type="GO" id="GO:0016787">
    <property type="term" value="F:hydrolase activity"/>
    <property type="evidence" value="ECO:0007669"/>
    <property type="project" value="UniProtKB-KW"/>
</dbReference>
<dbReference type="PROSITE" id="PS50222">
    <property type="entry name" value="EF_HAND_2"/>
    <property type="match status" value="1"/>
</dbReference>
<evidence type="ECO:0000313" key="7">
    <source>
        <dbReference type="EMBL" id="NDV61782.1"/>
    </source>
</evidence>
<evidence type="ECO:0000256" key="3">
    <source>
        <dbReference type="ARBA" id="ARBA00022729"/>
    </source>
</evidence>
<feature type="chain" id="PRO_5025471468" description="EF-hand domain-containing protein" evidence="5">
    <location>
        <begin position="24"/>
        <end position="692"/>
    </location>
</feature>
<evidence type="ECO:0000256" key="5">
    <source>
        <dbReference type="SAM" id="SignalP"/>
    </source>
</evidence>
<evidence type="ECO:0000256" key="4">
    <source>
        <dbReference type="ARBA" id="ARBA00022801"/>
    </source>
</evidence>
<comment type="similarity">
    <text evidence="1">Belongs to the EndA/NucM nuclease family.</text>
</comment>
<dbReference type="SUPFAM" id="SSF54060">
    <property type="entry name" value="His-Me finger endonucleases"/>
    <property type="match status" value="1"/>
</dbReference>
<evidence type="ECO:0000259" key="6">
    <source>
        <dbReference type="PROSITE" id="PS50222"/>
    </source>
</evidence>
<dbReference type="EMBL" id="JAAGNX010000001">
    <property type="protein sequence ID" value="NDV61782.1"/>
    <property type="molecule type" value="Genomic_DNA"/>
</dbReference>
<feature type="domain" description="EF-hand" evidence="6">
    <location>
        <begin position="527"/>
        <end position="562"/>
    </location>
</feature>
<dbReference type="InterPro" id="IPR014755">
    <property type="entry name" value="Cu-Rt/internalin_Ig-like"/>
</dbReference>
<keyword evidence="2" id="KW-0540">Nuclease</keyword>
<dbReference type="InterPro" id="IPR002048">
    <property type="entry name" value="EF_hand_dom"/>
</dbReference>
<dbReference type="PANTHER" id="PTHR33607">
    <property type="entry name" value="ENDONUCLEASE-1"/>
    <property type="match status" value="1"/>
</dbReference>
<dbReference type="Gene3D" id="2.60.40.1220">
    <property type="match status" value="1"/>
</dbReference>
<evidence type="ECO:0000256" key="1">
    <source>
        <dbReference type="ARBA" id="ARBA00006429"/>
    </source>
</evidence>
<dbReference type="GO" id="GO:0005509">
    <property type="term" value="F:calcium ion binding"/>
    <property type="evidence" value="ECO:0007669"/>
    <property type="project" value="InterPro"/>
</dbReference>
<accession>A0A6B2M048</accession>
<dbReference type="RefSeq" id="WP_163963017.1">
    <property type="nucleotide sequence ID" value="NZ_JAAGNX010000001.1"/>
</dbReference>
<gene>
    <name evidence="7" type="ORF">G0Q06_04900</name>
</gene>
<reference evidence="7 8" key="1">
    <citation type="submission" date="2020-02" db="EMBL/GenBank/DDBJ databases">
        <title>Albibacoteraceae fam. nov., the first described family within the subdivision 4 Verrucomicrobia.</title>
        <authorList>
            <person name="Xi F."/>
        </authorList>
    </citation>
    <scope>NUCLEOTIDE SEQUENCE [LARGE SCALE GENOMIC DNA]</scope>
    <source>
        <strain evidence="7 8">CK1056</strain>
    </source>
</reference>
<sequence length="692" mass="74011">MNLSSCFGIAAACTALLFTGSFAKGSLVITGTIDGPLTGGLPKAIEVYVTADIPDLSIYGLGSANNGGGSDGEEFTFPVGSATAGDFIYVASEVPQFTAFFGFAPDFTSGAANINGDDAIELFQSGSVIDVLGDINTDGTGQPWDHLDGWAYRNDDTGPDGSTFSLSSWSFSGANALDGETTNAAAATPFPTGSYSTGVIDNPPSISSLSPADDALEVAVGSNLVVTFSEPVQAGSGSVTLHLSSNDSIVESFSIGAANVSISGNTLTLNPTAEFAAATTYYVQLPVGIVEDLSSNPFGGLTGTTAWDFTSSTGTLPPDIAYYTPVIGLTGNTLKVQLEQIIDDHTVIPYTSSSTDIWDAHQDLYEDPNNPSNLILFYSQASIDKSLQDSGGSPSDYWNREHLWPRSYGIGTDGPDNSDLFNLVPSYRGVNTSRSNKYFDYSNPLDGSYADPAYFLSPDCTADSDSWEPADGQKGWVARAMFYVTTRYNYLTLIDTPPDPEPFVDGTFMAQLSVLLEWNRKFLPVLKEQEINQAVFDNYQGNRNPYIDFPEFADAVFVTGPSWGGWRLEHFSFEELVNPAISGDLADPDFDGIINLVEMARYSDPRSADDAPAVEGSASGNQVTVSFVRANDMSNLNLDMEVQVSTDLQTWDPLPLGGATISTVNTEQEEVTVVRTLAVGEVEFYRIQVTRL</sequence>
<keyword evidence="4" id="KW-0378">Hydrolase</keyword>
<dbReference type="Pfam" id="PF04231">
    <property type="entry name" value="Endonuclease_1"/>
    <property type="match status" value="1"/>
</dbReference>
<name>A0A6B2M048_9BACT</name>
<organism evidence="7 8">
    <name type="scientific">Oceanipulchritudo coccoides</name>
    <dbReference type="NCBI Taxonomy" id="2706888"/>
    <lineage>
        <taxon>Bacteria</taxon>
        <taxon>Pseudomonadati</taxon>
        <taxon>Verrucomicrobiota</taxon>
        <taxon>Opitutia</taxon>
        <taxon>Puniceicoccales</taxon>
        <taxon>Oceanipulchritudinaceae</taxon>
        <taxon>Oceanipulchritudo</taxon>
    </lineage>
</organism>
<dbReference type="Pfam" id="PF13205">
    <property type="entry name" value="Big_5"/>
    <property type="match status" value="1"/>
</dbReference>
<dbReference type="GO" id="GO:0004518">
    <property type="term" value="F:nuclease activity"/>
    <property type="evidence" value="ECO:0007669"/>
    <property type="project" value="UniProtKB-KW"/>
</dbReference>
<dbReference type="AlphaFoldDB" id="A0A6B2M048"/>
<dbReference type="InterPro" id="IPR032812">
    <property type="entry name" value="SbsA_Ig"/>
</dbReference>
<dbReference type="InterPro" id="IPR007346">
    <property type="entry name" value="Endonuclease-I"/>
</dbReference>
<protein>
    <recommendedName>
        <fullName evidence="6">EF-hand domain-containing protein</fullName>
    </recommendedName>
</protein>
<evidence type="ECO:0000313" key="8">
    <source>
        <dbReference type="Proteomes" id="UP000478417"/>
    </source>
</evidence>
<dbReference type="Proteomes" id="UP000478417">
    <property type="component" value="Unassembled WGS sequence"/>
</dbReference>
<evidence type="ECO:0000256" key="2">
    <source>
        <dbReference type="ARBA" id="ARBA00022722"/>
    </source>
</evidence>
<feature type="signal peptide" evidence="5">
    <location>
        <begin position="1"/>
        <end position="23"/>
    </location>
</feature>
<dbReference type="PANTHER" id="PTHR33607:SF2">
    <property type="entry name" value="ENDONUCLEASE-1"/>
    <property type="match status" value="1"/>
</dbReference>
<dbReference type="InterPro" id="IPR044925">
    <property type="entry name" value="His-Me_finger_sf"/>
</dbReference>
<comment type="caution">
    <text evidence="7">The sequence shown here is derived from an EMBL/GenBank/DDBJ whole genome shotgun (WGS) entry which is preliminary data.</text>
</comment>
<proteinExistence type="inferred from homology"/>